<keyword evidence="1" id="KW-1133">Transmembrane helix</keyword>
<dbReference type="AlphaFoldDB" id="A0A0R1LMZ7"/>
<dbReference type="STRING" id="1423776.FD04_GL001816"/>
<keyword evidence="3" id="KW-1185">Reference proteome</keyword>
<reference evidence="2 3" key="1">
    <citation type="journal article" date="2015" name="Genome Announc.">
        <title>Expanding the biotechnology potential of lactobacilli through comparative genomics of 213 strains and associated genera.</title>
        <authorList>
            <person name="Sun Z."/>
            <person name="Harris H.M."/>
            <person name="McCann A."/>
            <person name="Guo C."/>
            <person name="Argimon S."/>
            <person name="Zhang W."/>
            <person name="Yang X."/>
            <person name="Jeffery I.B."/>
            <person name="Cooney J.C."/>
            <person name="Kagawa T.F."/>
            <person name="Liu W."/>
            <person name="Song Y."/>
            <person name="Salvetti E."/>
            <person name="Wrobel A."/>
            <person name="Rasinkangas P."/>
            <person name="Parkhill J."/>
            <person name="Rea M.C."/>
            <person name="O'Sullivan O."/>
            <person name="Ritari J."/>
            <person name="Douillard F.P."/>
            <person name="Paul Ross R."/>
            <person name="Yang R."/>
            <person name="Briner A.E."/>
            <person name="Felis G.E."/>
            <person name="de Vos W.M."/>
            <person name="Barrangou R."/>
            <person name="Klaenhammer T.R."/>
            <person name="Caufield P.W."/>
            <person name="Cui Y."/>
            <person name="Zhang H."/>
            <person name="O'Toole P.W."/>
        </authorList>
    </citation>
    <scope>NUCLEOTIDE SEQUENCE [LARGE SCALE GENOMIC DNA]</scope>
    <source>
        <strain evidence="2 3">DSM 19909</strain>
    </source>
</reference>
<dbReference type="PANTHER" id="PTHR36433:SF2">
    <property type="entry name" value="YXEA FAMILY PROTEIN"/>
    <property type="match status" value="1"/>
</dbReference>
<accession>A0A0R1LMZ7</accession>
<dbReference type="OrthoDB" id="2299005at2"/>
<sequence length="125" mass="14183">MEATEMKRVWAWVAAIVIIIAIPVSIMYVMQYGGHQYYAQVGELTRTETMRQSNGKVMGKAYVYDMIGYDKSGAARKFTVKSMAGVKFVKGHYVKVLWSRAKGVKSYERVSWQSIPKPAQKAINH</sequence>
<dbReference type="InterPro" id="IPR036166">
    <property type="entry name" value="YxeA-like_sf"/>
</dbReference>
<dbReference type="Gene3D" id="2.40.50.480">
    <property type="match status" value="1"/>
</dbReference>
<dbReference type="SUPFAM" id="SSF159121">
    <property type="entry name" value="BC4932-like"/>
    <property type="match status" value="1"/>
</dbReference>
<name>A0A0R1LMZ7_9LACO</name>
<proteinExistence type="predicted"/>
<dbReference type="Pfam" id="PF06486">
    <property type="entry name" value="DUF1093"/>
    <property type="match status" value="1"/>
</dbReference>
<dbReference type="InterPro" id="IPR006542">
    <property type="entry name" value="DUF1093"/>
</dbReference>
<evidence type="ECO:0008006" key="4">
    <source>
        <dbReference type="Google" id="ProtNLM"/>
    </source>
</evidence>
<dbReference type="EMBL" id="AZEE01000030">
    <property type="protein sequence ID" value="KRK96960.1"/>
    <property type="molecule type" value="Genomic_DNA"/>
</dbReference>
<keyword evidence="1" id="KW-0472">Membrane</keyword>
<feature type="transmembrane region" description="Helical" evidence="1">
    <location>
        <begin position="9"/>
        <end position="30"/>
    </location>
</feature>
<gene>
    <name evidence="2" type="ORF">FD04_GL001816</name>
</gene>
<evidence type="ECO:0000313" key="3">
    <source>
        <dbReference type="Proteomes" id="UP000051160"/>
    </source>
</evidence>
<organism evidence="2 3">
    <name type="scientific">Secundilactobacillus odoratitofui DSM 19909 = JCM 15043</name>
    <dbReference type="NCBI Taxonomy" id="1423776"/>
    <lineage>
        <taxon>Bacteria</taxon>
        <taxon>Bacillati</taxon>
        <taxon>Bacillota</taxon>
        <taxon>Bacilli</taxon>
        <taxon>Lactobacillales</taxon>
        <taxon>Lactobacillaceae</taxon>
        <taxon>Secundilactobacillus</taxon>
    </lineage>
</organism>
<dbReference type="NCBIfam" id="TIGR01655">
    <property type="entry name" value="yxeA_fam"/>
    <property type="match status" value="1"/>
</dbReference>
<dbReference type="Proteomes" id="UP000051160">
    <property type="component" value="Unassembled WGS sequence"/>
</dbReference>
<dbReference type="PATRIC" id="fig|1423776.4.peg.1839"/>
<evidence type="ECO:0000313" key="2">
    <source>
        <dbReference type="EMBL" id="KRK96960.1"/>
    </source>
</evidence>
<evidence type="ECO:0000256" key="1">
    <source>
        <dbReference type="SAM" id="Phobius"/>
    </source>
</evidence>
<protein>
    <recommendedName>
        <fullName evidence="4">YxeA family protein</fullName>
    </recommendedName>
</protein>
<comment type="caution">
    <text evidence="2">The sequence shown here is derived from an EMBL/GenBank/DDBJ whole genome shotgun (WGS) entry which is preliminary data.</text>
</comment>
<keyword evidence="1" id="KW-0812">Transmembrane</keyword>
<dbReference type="PANTHER" id="PTHR36433">
    <property type="entry name" value="HYPOTHETICAL CYTOSOLIC PROTEIN"/>
    <property type="match status" value="1"/>
</dbReference>